<evidence type="ECO:0000313" key="2">
    <source>
        <dbReference type="EMBL" id="MCC2242957.1"/>
    </source>
</evidence>
<dbReference type="Proteomes" id="UP001209666">
    <property type="component" value="Unassembled WGS sequence"/>
</dbReference>
<dbReference type="Proteomes" id="UP001198893">
    <property type="component" value="Unassembled WGS sequence"/>
</dbReference>
<evidence type="ECO:0000313" key="4">
    <source>
        <dbReference type="Proteomes" id="UP001198893"/>
    </source>
</evidence>
<evidence type="ECO:0000256" key="1">
    <source>
        <dbReference type="SAM" id="Phobius"/>
    </source>
</evidence>
<keyword evidence="5" id="KW-1185">Reference proteome</keyword>
<keyword evidence="1" id="KW-1133">Transmembrane helix</keyword>
<gene>
    <name evidence="2" type="ORF">LKD47_11715</name>
    <name evidence="3" type="ORF">OCV43_11860</name>
</gene>
<dbReference type="EMBL" id="JAOQKI010000021">
    <property type="protein sequence ID" value="MCU6717957.1"/>
    <property type="molecule type" value="Genomic_DNA"/>
</dbReference>
<comment type="caution">
    <text evidence="2">The sequence shown here is derived from an EMBL/GenBank/DDBJ whole genome shotgun (WGS) entry which is preliminary data.</text>
</comment>
<evidence type="ECO:0000313" key="3">
    <source>
        <dbReference type="EMBL" id="MCU6717957.1"/>
    </source>
</evidence>
<accession>A0AAW4WMC9</accession>
<protein>
    <submittedName>
        <fullName evidence="2">Uncharacterized protein</fullName>
    </submittedName>
</protein>
<reference evidence="3 5" key="1">
    <citation type="journal article" date="2021" name="ISME Commun">
        <title>Automated analysis of genomic sequences facilitates high-throughput and comprehensive description of bacteria.</title>
        <authorList>
            <person name="Hitch T.C.A."/>
        </authorList>
    </citation>
    <scope>NUCLEOTIDE SEQUENCE [LARGE SCALE GENOMIC DNA]</scope>
    <source>
        <strain evidence="3 5">Sanger_19</strain>
    </source>
</reference>
<keyword evidence="1" id="KW-0812">Transmembrane</keyword>
<evidence type="ECO:0000313" key="5">
    <source>
        <dbReference type="Proteomes" id="UP001209666"/>
    </source>
</evidence>
<reference evidence="2" key="2">
    <citation type="submission" date="2021-10" db="EMBL/GenBank/DDBJ databases">
        <title>Anaerobic single-cell dispensing facilitates the cultivation of human gut bacteria.</title>
        <authorList>
            <person name="Afrizal A."/>
        </authorList>
    </citation>
    <scope>NUCLEOTIDE SEQUENCE</scope>
    <source>
        <strain evidence="2">CLA-AA-H204</strain>
    </source>
</reference>
<organism evidence="2 4">
    <name type="scientific">Roseburia amylophila</name>
    <dbReference type="NCBI Taxonomy" id="2981794"/>
    <lineage>
        <taxon>Bacteria</taxon>
        <taxon>Bacillati</taxon>
        <taxon>Bacillota</taxon>
        <taxon>Clostridia</taxon>
        <taxon>Lachnospirales</taxon>
        <taxon>Lachnospiraceae</taxon>
        <taxon>Roseburia</taxon>
    </lineage>
</organism>
<sequence>MKNESKKANAKLTSVLAAVLIIVVAIVAVIAVKTKDSGSLGTYSCEIMSGDNSSTVFEITFNEKNNTYKENISVGDKAVELASGTFVMDGNKLTLTSDGGDVQNLVKQGKYLIAKDYLYEGEIPDGDTFDATCTFKNSNNVVYSITFKADGTYVQDDNGDVSEGTYTRDGDWIKRESSSGTSVGIDYLIYSGRITNSYYIKK</sequence>
<dbReference type="EMBL" id="JAJEQW010000013">
    <property type="protein sequence ID" value="MCC2242957.1"/>
    <property type="molecule type" value="Genomic_DNA"/>
</dbReference>
<proteinExistence type="predicted"/>
<keyword evidence="1" id="KW-0472">Membrane</keyword>
<dbReference type="RefSeq" id="WP_022243482.1">
    <property type="nucleotide sequence ID" value="NZ_JAJEQW010000013.1"/>
</dbReference>
<name>A0AAW4WMC9_9FIRM</name>
<feature type="transmembrane region" description="Helical" evidence="1">
    <location>
        <begin position="12"/>
        <end position="32"/>
    </location>
</feature>
<dbReference type="AlphaFoldDB" id="A0AAW4WMC9"/>
<reference evidence="3" key="3">
    <citation type="submission" date="2022-09" db="EMBL/GenBank/DDBJ databases">
        <authorList>
            <person name="Hitch T.C.A."/>
        </authorList>
    </citation>
    <scope>NUCLEOTIDE SEQUENCE</scope>
    <source>
        <strain evidence="3">Sanger_19</strain>
    </source>
</reference>